<reference evidence="2" key="1">
    <citation type="submission" date="2022-03" db="EMBL/GenBank/DDBJ databases">
        <authorList>
            <person name="Alioto T."/>
            <person name="Alioto T."/>
            <person name="Gomez Garrido J."/>
        </authorList>
    </citation>
    <scope>NUCLEOTIDE SEQUENCE</scope>
</reference>
<gene>
    <name evidence="2" type="ORF">PECUL_23A057335</name>
</gene>
<protein>
    <submittedName>
        <fullName evidence="2">Uncharacterized protein</fullName>
    </submittedName>
</protein>
<proteinExistence type="predicted"/>
<sequence>MSDSTHPQARQSGTKQYTRSVYHTKTMGTSDHPVNHTNPRAPAHNSETHRSGEQHTRASGRNQRETKSSHSGAGTGLMLLER</sequence>
<evidence type="ECO:0000313" key="2">
    <source>
        <dbReference type="EMBL" id="CAH2275393.1"/>
    </source>
</evidence>
<evidence type="ECO:0000313" key="3">
    <source>
        <dbReference type="Proteomes" id="UP001295444"/>
    </source>
</evidence>
<feature type="region of interest" description="Disordered" evidence="1">
    <location>
        <begin position="1"/>
        <end position="82"/>
    </location>
</feature>
<evidence type="ECO:0000256" key="1">
    <source>
        <dbReference type="SAM" id="MobiDB-lite"/>
    </source>
</evidence>
<accession>A0AAD1RNY0</accession>
<name>A0AAD1RNY0_PELCU</name>
<feature type="compositionally biased region" description="Basic and acidic residues" evidence="1">
    <location>
        <begin position="46"/>
        <end position="68"/>
    </location>
</feature>
<organism evidence="2 3">
    <name type="scientific">Pelobates cultripes</name>
    <name type="common">Western spadefoot toad</name>
    <dbReference type="NCBI Taxonomy" id="61616"/>
    <lineage>
        <taxon>Eukaryota</taxon>
        <taxon>Metazoa</taxon>
        <taxon>Chordata</taxon>
        <taxon>Craniata</taxon>
        <taxon>Vertebrata</taxon>
        <taxon>Euteleostomi</taxon>
        <taxon>Amphibia</taxon>
        <taxon>Batrachia</taxon>
        <taxon>Anura</taxon>
        <taxon>Pelobatoidea</taxon>
        <taxon>Pelobatidae</taxon>
        <taxon>Pelobates</taxon>
    </lineage>
</organism>
<keyword evidence="3" id="KW-1185">Reference proteome</keyword>
<feature type="compositionally biased region" description="Polar residues" evidence="1">
    <location>
        <begin position="1"/>
        <end position="29"/>
    </location>
</feature>
<dbReference type="Proteomes" id="UP001295444">
    <property type="component" value="Chromosome 03"/>
</dbReference>
<dbReference type="EMBL" id="OW240914">
    <property type="protein sequence ID" value="CAH2275393.1"/>
    <property type="molecule type" value="Genomic_DNA"/>
</dbReference>
<dbReference type="AlphaFoldDB" id="A0AAD1RNY0"/>